<dbReference type="Pfam" id="PF07702">
    <property type="entry name" value="UTRA"/>
    <property type="match status" value="1"/>
</dbReference>
<dbReference type="Gene3D" id="1.10.10.10">
    <property type="entry name" value="Winged helix-like DNA-binding domain superfamily/Winged helix DNA-binding domain"/>
    <property type="match status" value="1"/>
</dbReference>
<dbReference type="GO" id="GO:0045892">
    <property type="term" value="P:negative regulation of DNA-templated transcription"/>
    <property type="evidence" value="ECO:0007669"/>
    <property type="project" value="TreeGrafter"/>
</dbReference>
<dbReference type="InterPro" id="IPR011663">
    <property type="entry name" value="UTRA"/>
</dbReference>
<dbReference type="SMART" id="SM00345">
    <property type="entry name" value="HTH_GNTR"/>
    <property type="match status" value="1"/>
</dbReference>
<evidence type="ECO:0000313" key="6">
    <source>
        <dbReference type="Proteomes" id="UP000228758"/>
    </source>
</evidence>
<keyword evidence="1" id="KW-0805">Transcription regulation</keyword>
<dbReference type="GO" id="GO:0003677">
    <property type="term" value="F:DNA binding"/>
    <property type="evidence" value="ECO:0007669"/>
    <property type="project" value="UniProtKB-KW"/>
</dbReference>
<dbReference type="SUPFAM" id="SSF46785">
    <property type="entry name" value="Winged helix' DNA-binding domain"/>
    <property type="match status" value="1"/>
</dbReference>
<dbReference type="AlphaFoldDB" id="A0A2M9CI30"/>
<dbReference type="EMBL" id="PGFF01000001">
    <property type="protein sequence ID" value="PJJ71532.1"/>
    <property type="molecule type" value="Genomic_DNA"/>
</dbReference>
<dbReference type="CDD" id="cd07377">
    <property type="entry name" value="WHTH_GntR"/>
    <property type="match status" value="1"/>
</dbReference>
<dbReference type="RefSeq" id="WP_100363825.1">
    <property type="nucleotide sequence ID" value="NZ_PGFF01000001.1"/>
</dbReference>
<dbReference type="OrthoDB" id="7363114at2"/>
<dbReference type="SMART" id="SM00866">
    <property type="entry name" value="UTRA"/>
    <property type="match status" value="1"/>
</dbReference>
<sequence>MKAQEPRYRQLTAQLRTAVASLPVGAPLPSERALSEEHGVARMTARKALEALENEGLVVREVGRGTFVSRPGVSLPLRLTSFSEDVRVRGMVPTSSVLRFERRAATATQTEKLRTQEVVELHRVRLADKQPLAIERSTLVGELVPGIERFDLAQESLYAVLEREYGLWFDGGEQTIRAALADEEVAPLLGIANGSPVLELERTSSAGGRVVEHTISTYAGERFELSAHIEPVRSRGSAG</sequence>
<protein>
    <submittedName>
        <fullName evidence="5">GntR family transcriptional regulator</fullName>
    </submittedName>
</protein>
<comment type="caution">
    <text evidence="5">The sequence shown here is derived from an EMBL/GenBank/DDBJ whole genome shotgun (WGS) entry which is preliminary data.</text>
</comment>
<proteinExistence type="predicted"/>
<keyword evidence="2" id="KW-0238">DNA-binding</keyword>
<feature type="domain" description="HTH gntR-type" evidence="4">
    <location>
        <begin position="5"/>
        <end position="71"/>
    </location>
</feature>
<dbReference type="PANTHER" id="PTHR44846:SF1">
    <property type="entry name" value="MANNOSYL-D-GLYCERATE TRANSPORT_METABOLISM SYSTEM REPRESSOR MNGR-RELATED"/>
    <property type="match status" value="1"/>
</dbReference>
<evidence type="ECO:0000313" key="5">
    <source>
        <dbReference type="EMBL" id="PJJ71532.1"/>
    </source>
</evidence>
<gene>
    <name evidence="5" type="ORF">CLV46_1081</name>
</gene>
<dbReference type="Pfam" id="PF00392">
    <property type="entry name" value="GntR"/>
    <property type="match status" value="1"/>
</dbReference>
<dbReference type="PRINTS" id="PR00035">
    <property type="entry name" value="HTHGNTR"/>
</dbReference>
<dbReference type="GO" id="GO:0003700">
    <property type="term" value="F:DNA-binding transcription factor activity"/>
    <property type="evidence" value="ECO:0007669"/>
    <property type="project" value="InterPro"/>
</dbReference>
<dbReference type="InterPro" id="IPR000524">
    <property type="entry name" value="Tscrpt_reg_HTH_GntR"/>
</dbReference>
<evidence type="ECO:0000256" key="2">
    <source>
        <dbReference type="ARBA" id="ARBA00023125"/>
    </source>
</evidence>
<dbReference type="Gene3D" id="3.40.1410.10">
    <property type="entry name" value="Chorismate lyase-like"/>
    <property type="match status" value="1"/>
</dbReference>
<keyword evidence="3" id="KW-0804">Transcription</keyword>
<organism evidence="5 6">
    <name type="scientific">Diaminobutyricimonas aerilata</name>
    <dbReference type="NCBI Taxonomy" id="1162967"/>
    <lineage>
        <taxon>Bacteria</taxon>
        <taxon>Bacillati</taxon>
        <taxon>Actinomycetota</taxon>
        <taxon>Actinomycetes</taxon>
        <taxon>Micrococcales</taxon>
        <taxon>Microbacteriaceae</taxon>
        <taxon>Diaminobutyricimonas</taxon>
    </lineage>
</organism>
<reference evidence="5 6" key="1">
    <citation type="submission" date="2017-11" db="EMBL/GenBank/DDBJ databases">
        <title>Genomic Encyclopedia of Archaeal and Bacterial Type Strains, Phase II (KMG-II): From Individual Species to Whole Genera.</title>
        <authorList>
            <person name="Goeker M."/>
        </authorList>
    </citation>
    <scope>NUCLEOTIDE SEQUENCE [LARGE SCALE GENOMIC DNA]</scope>
    <source>
        <strain evidence="5 6">DSM 27393</strain>
    </source>
</reference>
<dbReference type="InterPro" id="IPR028978">
    <property type="entry name" value="Chorismate_lyase_/UTRA_dom_sf"/>
</dbReference>
<evidence type="ECO:0000259" key="4">
    <source>
        <dbReference type="PROSITE" id="PS50949"/>
    </source>
</evidence>
<evidence type="ECO:0000256" key="1">
    <source>
        <dbReference type="ARBA" id="ARBA00023015"/>
    </source>
</evidence>
<dbReference type="InterPro" id="IPR036390">
    <property type="entry name" value="WH_DNA-bd_sf"/>
</dbReference>
<dbReference type="Proteomes" id="UP000228758">
    <property type="component" value="Unassembled WGS sequence"/>
</dbReference>
<dbReference type="SUPFAM" id="SSF64288">
    <property type="entry name" value="Chorismate lyase-like"/>
    <property type="match status" value="1"/>
</dbReference>
<dbReference type="PANTHER" id="PTHR44846">
    <property type="entry name" value="MANNOSYL-D-GLYCERATE TRANSPORT/METABOLISM SYSTEM REPRESSOR MNGR-RELATED"/>
    <property type="match status" value="1"/>
</dbReference>
<keyword evidence="6" id="KW-1185">Reference proteome</keyword>
<dbReference type="InterPro" id="IPR036388">
    <property type="entry name" value="WH-like_DNA-bd_sf"/>
</dbReference>
<dbReference type="PROSITE" id="PS50949">
    <property type="entry name" value="HTH_GNTR"/>
    <property type="match status" value="1"/>
</dbReference>
<evidence type="ECO:0000256" key="3">
    <source>
        <dbReference type="ARBA" id="ARBA00023163"/>
    </source>
</evidence>
<name>A0A2M9CI30_9MICO</name>
<accession>A0A2M9CI30</accession>
<dbReference type="InterPro" id="IPR050679">
    <property type="entry name" value="Bact_HTH_transcr_reg"/>
</dbReference>